<gene>
    <name evidence="1" type="ORF">JQN83_15730</name>
</gene>
<dbReference type="EMBL" id="JAGFWR010000007">
    <property type="protein sequence ID" value="MBO4162249.1"/>
    <property type="molecule type" value="Genomic_DNA"/>
</dbReference>
<name>A0ABS3V9G3_9ACTN</name>
<dbReference type="Proteomes" id="UP000671399">
    <property type="component" value="Unassembled WGS sequence"/>
</dbReference>
<reference evidence="1 2" key="1">
    <citation type="submission" date="2021-03" db="EMBL/GenBank/DDBJ databases">
        <authorList>
            <person name="Lee D.-H."/>
        </authorList>
    </citation>
    <scope>NUCLEOTIDE SEQUENCE [LARGE SCALE GENOMIC DNA]</scope>
    <source>
        <strain evidence="1 2">MMS20-R2-23</strain>
    </source>
</reference>
<evidence type="ECO:0000313" key="2">
    <source>
        <dbReference type="Proteomes" id="UP000671399"/>
    </source>
</evidence>
<sequence>MVIGGRWNALRRLVLVAPGQLVVTALGWSVVVDRGRSVVVSLGRLTVTALGWSVVVDHDQSVVVFLGRPAPVDRCRRRSRRNLHMMGHLSRRGSGMALPWKVVGAGGFPSSVVTRPDRGRALLVATRGVLADQLI</sequence>
<organism evidence="1 2">
    <name type="scientific">Micromonospora antibiotica</name>
    <dbReference type="NCBI Taxonomy" id="2807623"/>
    <lineage>
        <taxon>Bacteria</taxon>
        <taxon>Bacillati</taxon>
        <taxon>Actinomycetota</taxon>
        <taxon>Actinomycetes</taxon>
        <taxon>Micromonosporales</taxon>
        <taxon>Micromonosporaceae</taxon>
        <taxon>Micromonospora</taxon>
    </lineage>
</organism>
<evidence type="ECO:0008006" key="3">
    <source>
        <dbReference type="Google" id="ProtNLM"/>
    </source>
</evidence>
<accession>A0ABS3V9G3</accession>
<protein>
    <recommendedName>
        <fullName evidence="3">Secreted protein</fullName>
    </recommendedName>
</protein>
<keyword evidence="2" id="KW-1185">Reference proteome</keyword>
<evidence type="ECO:0000313" key="1">
    <source>
        <dbReference type="EMBL" id="MBO4162249.1"/>
    </source>
</evidence>
<comment type="caution">
    <text evidence="1">The sequence shown here is derived from an EMBL/GenBank/DDBJ whole genome shotgun (WGS) entry which is preliminary data.</text>
</comment>
<dbReference type="RefSeq" id="WP_208567881.1">
    <property type="nucleotide sequence ID" value="NZ_JAGFWR010000007.1"/>
</dbReference>
<proteinExistence type="predicted"/>